<keyword evidence="2" id="KW-0032">Aminotransferase</keyword>
<dbReference type="InterPro" id="IPR015421">
    <property type="entry name" value="PyrdxlP-dep_Trfase_major"/>
</dbReference>
<dbReference type="InterPro" id="IPR050859">
    <property type="entry name" value="Class-I_PLP-dep_aminotransf"/>
</dbReference>
<gene>
    <name evidence="6" type="ORF">SK128_018256</name>
</gene>
<dbReference type="SUPFAM" id="SSF53383">
    <property type="entry name" value="PLP-dependent transferases"/>
    <property type="match status" value="1"/>
</dbReference>
<evidence type="ECO:0000313" key="7">
    <source>
        <dbReference type="Proteomes" id="UP001381693"/>
    </source>
</evidence>
<dbReference type="Pfam" id="PF00155">
    <property type="entry name" value="Aminotran_1_2"/>
    <property type="match status" value="1"/>
</dbReference>
<sequence length="382" mass="43004">MDYTYFLSDTVKRRSPSGVGKFGKLAYMNPKIINFTGGLPNAKTFPFSEMTLTMTDGQILKIDPVMMAECLQYGFPQGYKPLLDQVRALIQRVHNPPRTNDTDVVIIPGSQFGLNKVFEMLVNPNDIVLVPEPCYSGTFSAVLYTNPSGSNPDGIVWSDARRRRVYDLACKYDFLILEDDPYYFLQFEEEFPPSFLQLDRDGRVIRIETFSKVIGAGLRIGYAIGPIPLIEVLTVQVQGVVNHVSNVSQACVSEMLRTVGIGGFLEKVKKTQKFYKAQRDTLMKAAEKYLTGLCEWTIPAGGFYLWLKRHIFGIFHKVLSLPNTSDMILKRGIKRGFLAIPGCAYNVRETPSSYLRLSYAMGNEKYMEEVSLAGKEDRNLGA</sequence>
<dbReference type="PANTHER" id="PTHR42790:SF19">
    <property type="entry name" value="KYNURENINE_ALPHA-AMINOADIPATE AMINOTRANSFERASE, MITOCHONDRIAL"/>
    <property type="match status" value="1"/>
</dbReference>
<name>A0AAN8WT34_HALRR</name>
<evidence type="ECO:0000259" key="5">
    <source>
        <dbReference type="Pfam" id="PF00155"/>
    </source>
</evidence>
<evidence type="ECO:0000256" key="1">
    <source>
        <dbReference type="ARBA" id="ARBA00001933"/>
    </source>
</evidence>
<dbReference type="AlphaFoldDB" id="A0AAN8WT34"/>
<dbReference type="InterPro" id="IPR015424">
    <property type="entry name" value="PyrdxlP-dep_Trfase"/>
</dbReference>
<evidence type="ECO:0000256" key="4">
    <source>
        <dbReference type="ARBA" id="ARBA00022898"/>
    </source>
</evidence>
<comment type="caution">
    <text evidence="6">The sequence shown here is derived from an EMBL/GenBank/DDBJ whole genome shotgun (WGS) entry which is preliminary data.</text>
</comment>
<dbReference type="Proteomes" id="UP001381693">
    <property type="component" value="Unassembled WGS sequence"/>
</dbReference>
<proteinExistence type="predicted"/>
<dbReference type="GO" id="GO:0030170">
    <property type="term" value="F:pyridoxal phosphate binding"/>
    <property type="evidence" value="ECO:0007669"/>
    <property type="project" value="InterPro"/>
</dbReference>
<keyword evidence="7" id="KW-1185">Reference proteome</keyword>
<dbReference type="GO" id="GO:0016212">
    <property type="term" value="F:kynurenine-oxoglutarate transaminase activity"/>
    <property type="evidence" value="ECO:0007669"/>
    <property type="project" value="TreeGrafter"/>
</dbReference>
<protein>
    <recommendedName>
        <fullName evidence="5">Aminotransferase class I/classII large domain-containing protein</fullName>
    </recommendedName>
</protein>
<organism evidence="6 7">
    <name type="scientific">Halocaridina rubra</name>
    <name type="common">Hawaiian red shrimp</name>
    <dbReference type="NCBI Taxonomy" id="373956"/>
    <lineage>
        <taxon>Eukaryota</taxon>
        <taxon>Metazoa</taxon>
        <taxon>Ecdysozoa</taxon>
        <taxon>Arthropoda</taxon>
        <taxon>Crustacea</taxon>
        <taxon>Multicrustacea</taxon>
        <taxon>Malacostraca</taxon>
        <taxon>Eumalacostraca</taxon>
        <taxon>Eucarida</taxon>
        <taxon>Decapoda</taxon>
        <taxon>Pleocyemata</taxon>
        <taxon>Caridea</taxon>
        <taxon>Atyoidea</taxon>
        <taxon>Atyidae</taxon>
        <taxon>Halocaridina</taxon>
    </lineage>
</organism>
<dbReference type="Gene3D" id="3.40.640.10">
    <property type="entry name" value="Type I PLP-dependent aspartate aminotransferase-like (Major domain)"/>
    <property type="match status" value="2"/>
</dbReference>
<dbReference type="EMBL" id="JAXCGZ010018976">
    <property type="protein sequence ID" value="KAK7066944.1"/>
    <property type="molecule type" value="Genomic_DNA"/>
</dbReference>
<keyword evidence="3" id="KW-0808">Transferase</keyword>
<dbReference type="InterPro" id="IPR004839">
    <property type="entry name" value="Aminotransferase_I/II_large"/>
</dbReference>
<evidence type="ECO:0000256" key="3">
    <source>
        <dbReference type="ARBA" id="ARBA00022679"/>
    </source>
</evidence>
<dbReference type="PANTHER" id="PTHR42790">
    <property type="entry name" value="AMINOTRANSFERASE"/>
    <property type="match status" value="1"/>
</dbReference>
<reference evidence="6 7" key="1">
    <citation type="submission" date="2023-11" db="EMBL/GenBank/DDBJ databases">
        <title>Halocaridina rubra genome assembly.</title>
        <authorList>
            <person name="Smith C."/>
        </authorList>
    </citation>
    <scope>NUCLEOTIDE SEQUENCE [LARGE SCALE GENOMIC DNA]</scope>
    <source>
        <strain evidence="6">EP-1</strain>
        <tissue evidence="6">Whole</tissue>
    </source>
</reference>
<accession>A0AAN8WT34</accession>
<dbReference type="CDD" id="cd00609">
    <property type="entry name" value="AAT_like"/>
    <property type="match status" value="1"/>
</dbReference>
<feature type="domain" description="Aminotransferase class I/classII large" evidence="5">
    <location>
        <begin position="143"/>
        <end position="370"/>
    </location>
</feature>
<evidence type="ECO:0000313" key="6">
    <source>
        <dbReference type="EMBL" id="KAK7066944.1"/>
    </source>
</evidence>
<evidence type="ECO:0000256" key="2">
    <source>
        <dbReference type="ARBA" id="ARBA00022576"/>
    </source>
</evidence>
<dbReference type="GO" id="GO:1901605">
    <property type="term" value="P:alpha-amino acid metabolic process"/>
    <property type="evidence" value="ECO:0007669"/>
    <property type="project" value="TreeGrafter"/>
</dbReference>
<comment type="cofactor">
    <cofactor evidence="1">
        <name>pyridoxal 5'-phosphate</name>
        <dbReference type="ChEBI" id="CHEBI:597326"/>
    </cofactor>
</comment>
<keyword evidence="4" id="KW-0663">Pyridoxal phosphate</keyword>